<proteinExistence type="predicted"/>
<evidence type="ECO:0000256" key="1">
    <source>
        <dbReference type="SAM" id="SignalP"/>
    </source>
</evidence>
<feature type="signal peptide" evidence="1">
    <location>
        <begin position="1"/>
        <end position="19"/>
    </location>
</feature>
<dbReference type="PANTHER" id="PTHR38123">
    <property type="entry name" value="CELL WALL SERINE-THREONINE-RICH GALACTOMANNOPROTEIN MP1 (AFU_ORTHOLOGUE AFUA_4G03240)"/>
    <property type="match status" value="1"/>
</dbReference>
<dbReference type="InterPro" id="IPR021054">
    <property type="entry name" value="Cell_wall_mannoprotein_1"/>
</dbReference>
<feature type="chain" id="PRO_5045314094" evidence="1">
    <location>
        <begin position="20"/>
        <end position="202"/>
    </location>
</feature>
<accession>A0ABP9YWH2</accession>
<keyword evidence="3" id="KW-1185">Reference proteome</keyword>
<gene>
    <name evidence="2" type="ORF">MFLAVUS_004634</name>
</gene>
<keyword evidence="1" id="KW-0732">Signal</keyword>
<dbReference type="Gene3D" id="1.20.1280.140">
    <property type="match status" value="1"/>
</dbReference>
<dbReference type="Proteomes" id="UP001473302">
    <property type="component" value="Unassembled WGS sequence"/>
</dbReference>
<name>A0ABP9YWH2_9FUNG</name>
<reference evidence="2 3" key="1">
    <citation type="submission" date="2024-04" db="EMBL/GenBank/DDBJ databases">
        <title>genome sequences of Mucor flavus KT1a and Helicostylum pulchrum KT1b strains isolated from the surface of a dry-aged beef.</title>
        <authorList>
            <person name="Toyotome T."/>
            <person name="Hosono M."/>
            <person name="Torimaru M."/>
            <person name="Fukuda K."/>
            <person name="Mikami N."/>
        </authorList>
    </citation>
    <scope>NUCLEOTIDE SEQUENCE [LARGE SCALE GENOMIC DNA]</scope>
    <source>
        <strain evidence="2 3">KT1a</strain>
    </source>
</reference>
<evidence type="ECO:0000313" key="3">
    <source>
        <dbReference type="Proteomes" id="UP001473302"/>
    </source>
</evidence>
<sequence>MRFSATLFIAAALALSANAASIERRDLVISAPVALCISDLVSASEQLTVVKTAVDGFFSSAGYSGAMAIHNLEQVLETRINKAKTDCCAVTGVITSDEATGVLSTVGVLVPKVSDAIAAINAKKSQFDAIFLATAIVKTDLKNLEAATKALDTCLVNKTPLTPPEFKIQADAYVATINAAFLSAKNLYKSDLRALLLLQTKI</sequence>
<organism evidence="2 3">
    <name type="scientific">Mucor flavus</name>
    <dbReference type="NCBI Taxonomy" id="439312"/>
    <lineage>
        <taxon>Eukaryota</taxon>
        <taxon>Fungi</taxon>
        <taxon>Fungi incertae sedis</taxon>
        <taxon>Mucoromycota</taxon>
        <taxon>Mucoromycotina</taxon>
        <taxon>Mucoromycetes</taxon>
        <taxon>Mucorales</taxon>
        <taxon>Mucorineae</taxon>
        <taxon>Mucoraceae</taxon>
        <taxon>Mucor</taxon>
    </lineage>
</organism>
<evidence type="ECO:0000313" key="2">
    <source>
        <dbReference type="EMBL" id="GAA5811203.1"/>
    </source>
</evidence>
<protein>
    <submittedName>
        <fullName evidence="2">Uncharacterized protein</fullName>
    </submittedName>
</protein>
<dbReference type="PANTHER" id="PTHR38123:SF1">
    <property type="entry name" value="HYDROPHOBIC SURFACE BINDING PROTEIN"/>
    <property type="match status" value="1"/>
</dbReference>
<dbReference type="EMBL" id="BAABUK010000009">
    <property type="protein sequence ID" value="GAA5811203.1"/>
    <property type="molecule type" value="Genomic_DNA"/>
</dbReference>
<comment type="caution">
    <text evidence="2">The sequence shown here is derived from an EMBL/GenBank/DDBJ whole genome shotgun (WGS) entry which is preliminary data.</text>
</comment>
<dbReference type="Pfam" id="PF12296">
    <property type="entry name" value="HsbA"/>
    <property type="match status" value="1"/>
</dbReference>